<dbReference type="Gene3D" id="3.30.40.10">
    <property type="entry name" value="Zinc/RING finger domain, C3HC4 (zinc finger)"/>
    <property type="match status" value="1"/>
</dbReference>
<evidence type="ECO:0000256" key="7">
    <source>
        <dbReference type="ARBA" id="ARBA00022771"/>
    </source>
</evidence>
<dbReference type="AlphaFoldDB" id="A0A5B0LRY8"/>
<gene>
    <name evidence="16" type="ORF">PGT21_011793</name>
    <name evidence="15" type="ORF">PGTUg99_026480</name>
</gene>
<evidence type="ECO:0000313" key="18">
    <source>
        <dbReference type="Proteomes" id="UP000325313"/>
    </source>
</evidence>
<evidence type="ECO:0000256" key="2">
    <source>
        <dbReference type="ARBA" id="ARBA00004141"/>
    </source>
</evidence>
<dbReference type="PROSITE" id="PS50089">
    <property type="entry name" value="ZF_RING_2"/>
    <property type="match status" value="1"/>
</dbReference>
<evidence type="ECO:0000256" key="5">
    <source>
        <dbReference type="ARBA" id="ARBA00022692"/>
    </source>
</evidence>
<evidence type="ECO:0000256" key="12">
    <source>
        <dbReference type="PROSITE-ProRule" id="PRU00175"/>
    </source>
</evidence>
<evidence type="ECO:0000313" key="17">
    <source>
        <dbReference type="Proteomes" id="UP000324748"/>
    </source>
</evidence>
<dbReference type="EMBL" id="VDEP01000507">
    <property type="protein sequence ID" value="KAA1067202.1"/>
    <property type="molecule type" value="Genomic_DNA"/>
</dbReference>
<evidence type="ECO:0000259" key="14">
    <source>
        <dbReference type="PROSITE" id="PS50089"/>
    </source>
</evidence>
<evidence type="ECO:0000256" key="6">
    <source>
        <dbReference type="ARBA" id="ARBA00022723"/>
    </source>
</evidence>
<dbReference type="GO" id="GO:0016020">
    <property type="term" value="C:membrane"/>
    <property type="evidence" value="ECO:0007669"/>
    <property type="project" value="UniProtKB-SubCell"/>
</dbReference>
<keyword evidence="17" id="KW-1185">Reference proteome</keyword>
<evidence type="ECO:0000256" key="1">
    <source>
        <dbReference type="ARBA" id="ARBA00000900"/>
    </source>
</evidence>
<dbReference type="InterPro" id="IPR013083">
    <property type="entry name" value="Znf_RING/FYVE/PHD"/>
</dbReference>
<feature type="domain" description="RING-type" evidence="14">
    <location>
        <begin position="320"/>
        <end position="363"/>
    </location>
</feature>
<comment type="caution">
    <text evidence="15">The sequence shown here is derived from an EMBL/GenBank/DDBJ whole genome shotgun (WGS) entry which is preliminary data.</text>
</comment>
<feature type="region of interest" description="Disordered" evidence="13">
    <location>
        <begin position="74"/>
        <end position="129"/>
    </location>
</feature>
<keyword evidence="10" id="KW-1133">Transmembrane helix</keyword>
<evidence type="ECO:0000313" key="16">
    <source>
        <dbReference type="EMBL" id="KAA1071565.1"/>
    </source>
</evidence>
<keyword evidence="11" id="KW-0472">Membrane</keyword>
<dbReference type="InterPro" id="IPR001841">
    <property type="entry name" value="Znf_RING"/>
</dbReference>
<dbReference type="Proteomes" id="UP000325313">
    <property type="component" value="Unassembled WGS sequence"/>
</dbReference>
<accession>A0A5B0LRY8</accession>
<feature type="region of interest" description="Disordered" evidence="13">
    <location>
        <begin position="145"/>
        <end position="168"/>
    </location>
</feature>
<name>A0A5B0LRY8_PUCGR</name>
<comment type="catalytic activity">
    <reaction evidence="1">
        <text>S-ubiquitinyl-[E2 ubiquitin-conjugating enzyme]-L-cysteine + [acceptor protein]-L-lysine = [E2 ubiquitin-conjugating enzyme]-L-cysteine + N(6)-ubiquitinyl-[acceptor protein]-L-lysine.</text>
        <dbReference type="EC" id="2.3.2.27"/>
    </reaction>
</comment>
<evidence type="ECO:0000256" key="13">
    <source>
        <dbReference type="SAM" id="MobiDB-lite"/>
    </source>
</evidence>
<dbReference type="GO" id="GO:0008270">
    <property type="term" value="F:zinc ion binding"/>
    <property type="evidence" value="ECO:0007669"/>
    <property type="project" value="UniProtKB-KW"/>
</dbReference>
<proteinExistence type="predicted"/>
<reference evidence="17 18" key="1">
    <citation type="submission" date="2019-05" db="EMBL/GenBank/DDBJ databases">
        <title>Emergence of the Ug99 lineage of the wheat stem rust pathogen through somatic hybridization.</title>
        <authorList>
            <person name="Li F."/>
            <person name="Upadhyaya N.M."/>
            <person name="Sperschneider J."/>
            <person name="Matny O."/>
            <person name="Nguyen-Phuc H."/>
            <person name="Mago R."/>
            <person name="Raley C."/>
            <person name="Miller M.E."/>
            <person name="Silverstein K.A.T."/>
            <person name="Henningsen E."/>
            <person name="Hirsch C.D."/>
            <person name="Visser B."/>
            <person name="Pretorius Z.A."/>
            <person name="Steffenson B.J."/>
            <person name="Schwessinger B."/>
            <person name="Dodds P.N."/>
            <person name="Figueroa M."/>
        </authorList>
    </citation>
    <scope>NUCLEOTIDE SEQUENCE [LARGE SCALE GENOMIC DNA]</scope>
    <source>
        <strain evidence="16">21-0</strain>
        <strain evidence="15 18">Ug99</strain>
    </source>
</reference>
<dbReference type="GO" id="GO:0061630">
    <property type="term" value="F:ubiquitin protein ligase activity"/>
    <property type="evidence" value="ECO:0007669"/>
    <property type="project" value="UniProtKB-EC"/>
</dbReference>
<keyword evidence="7 12" id="KW-0863">Zinc-finger</keyword>
<feature type="compositionally biased region" description="Polar residues" evidence="13">
    <location>
        <begin position="74"/>
        <end position="89"/>
    </location>
</feature>
<comment type="subcellular location">
    <subcellularLocation>
        <location evidence="2">Membrane</location>
        <topology evidence="2">Multi-pass membrane protein</topology>
    </subcellularLocation>
</comment>
<evidence type="ECO:0000256" key="10">
    <source>
        <dbReference type="ARBA" id="ARBA00022989"/>
    </source>
</evidence>
<dbReference type="Proteomes" id="UP000324748">
    <property type="component" value="Unassembled WGS sequence"/>
</dbReference>
<keyword evidence="9" id="KW-0862">Zinc</keyword>
<dbReference type="EMBL" id="VSWC01000170">
    <property type="protein sequence ID" value="KAA1071565.1"/>
    <property type="molecule type" value="Genomic_DNA"/>
</dbReference>
<dbReference type="GO" id="GO:0006511">
    <property type="term" value="P:ubiquitin-dependent protein catabolic process"/>
    <property type="evidence" value="ECO:0007669"/>
    <property type="project" value="TreeGrafter"/>
</dbReference>
<organism evidence="15 18">
    <name type="scientific">Puccinia graminis f. sp. tritici</name>
    <dbReference type="NCBI Taxonomy" id="56615"/>
    <lineage>
        <taxon>Eukaryota</taxon>
        <taxon>Fungi</taxon>
        <taxon>Dikarya</taxon>
        <taxon>Basidiomycota</taxon>
        <taxon>Pucciniomycotina</taxon>
        <taxon>Pucciniomycetes</taxon>
        <taxon>Pucciniales</taxon>
        <taxon>Pucciniaceae</taxon>
        <taxon>Puccinia</taxon>
    </lineage>
</organism>
<evidence type="ECO:0000256" key="8">
    <source>
        <dbReference type="ARBA" id="ARBA00022786"/>
    </source>
</evidence>
<dbReference type="PANTHER" id="PTHR45977">
    <property type="entry name" value="TARGET OF ERK KINASE MPK-1"/>
    <property type="match status" value="1"/>
</dbReference>
<evidence type="ECO:0000256" key="9">
    <source>
        <dbReference type="ARBA" id="ARBA00022833"/>
    </source>
</evidence>
<dbReference type="EC" id="2.3.2.27" evidence="3"/>
<evidence type="ECO:0000256" key="11">
    <source>
        <dbReference type="ARBA" id="ARBA00023136"/>
    </source>
</evidence>
<evidence type="ECO:0000256" key="4">
    <source>
        <dbReference type="ARBA" id="ARBA00022679"/>
    </source>
</evidence>
<evidence type="ECO:0000313" key="15">
    <source>
        <dbReference type="EMBL" id="KAA1067202.1"/>
    </source>
</evidence>
<dbReference type="SUPFAM" id="SSF57850">
    <property type="entry name" value="RING/U-box"/>
    <property type="match status" value="1"/>
</dbReference>
<keyword evidence="8" id="KW-0833">Ubl conjugation pathway</keyword>
<sequence>MTKRTKKDTRADVLVPDITLLLIRLSFTTSRVIKRSHLYGPGGHFPIATNRRNKFKQTRTIQFLQLFKAALPSQKSTRKITTGMTQRSNPLGLDENLPGEEGPSGPTSTTPEMGSPALDSAANNHASSDNIYGPEDEYLIFGSSPIEITDDPSQAESSQHPPPPVGFEALRKDPKYFAYRQIPPITRGLTMLRPLEEYLEKLKPRDQTNIARYFRELDRETAEMLHGPLQPRDFIYSYDFVDEDSTPAIARSISKLFDLNTQAINRILQTIQLDRVDLCLHSPHSRHRPEAVDWLLDSLGLHPVSSLLSEDPDPNRIEKCSICLKEYDPEIPVIVLLCHPEHHFHTDCIRRALNKVARCPCCHVDVLMPRD</sequence>
<protein>
    <recommendedName>
        <fullName evidence="3">RING-type E3 ubiquitin transferase</fullName>
        <ecNumber evidence="3">2.3.2.27</ecNumber>
    </recommendedName>
</protein>
<keyword evidence="6" id="KW-0479">Metal-binding</keyword>
<keyword evidence="4" id="KW-0808">Transferase</keyword>
<dbReference type="GO" id="GO:0016567">
    <property type="term" value="P:protein ubiquitination"/>
    <property type="evidence" value="ECO:0007669"/>
    <property type="project" value="TreeGrafter"/>
</dbReference>
<evidence type="ECO:0000256" key="3">
    <source>
        <dbReference type="ARBA" id="ARBA00012483"/>
    </source>
</evidence>
<dbReference type="OrthoDB" id="9984778at2759"/>
<dbReference type="PANTHER" id="PTHR45977:SF4">
    <property type="entry name" value="RING-TYPE DOMAIN-CONTAINING PROTEIN"/>
    <property type="match status" value="1"/>
</dbReference>
<keyword evidence="5" id="KW-0812">Transmembrane</keyword>
<dbReference type="Pfam" id="PF13639">
    <property type="entry name" value="zf-RING_2"/>
    <property type="match status" value="1"/>
</dbReference>